<dbReference type="GO" id="GO:0016747">
    <property type="term" value="F:acyltransferase activity, transferring groups other than amino-acyl groups"/>
    <property type="evidence" value="ECO:0007669"/>
    <property type="project" value="InterPro"/>
</dbReference>
<feature type="domain" description="N-acetyltransferase" evidence="1">
    <location>
        <begin position="104"/>
        <end position="229"/>
    </location>
</feature>
<dbReference type="Pfam" id="PF00583">
    <property type="entry name" value="Acetyltransf_1"/>
    <property type="match status" value="1"/>
</dbReference>
<accession>A0A1I0GYF6</accession>
<dbReference type="GeneID" id="78289197"/>
<dbReference type="PROSITE" id="PS51186">
    <property type="entry name" value="GNAT"/>
    <property type="match status" value="1"/>
</dbReference>
<dbReference type="AlphaFoldDB" id="A0A1I0GYF6"/>
<organism evidence="2 3">
    <name type="scientific">Thomasclavelia cocleata</name>
    <dbReference type="NCBI Taxonomy" id="69824"/>
    <lineage>
        <taxon>Bacteria</taxon>
        <taxon>Bacillati</taxon>
        <taxon>Bacillota</taxon>
        <taxon>Erysipelotrichia</taxon>
        <taxon>Erysipelotrichales</taxon>
        <taxon>Coprobacillaceae</taxon>
        <taxon>Thomasclavelia</taxon>
    </lineage>
</organism>
<dbReference type="CDD" id="cd04301">
    <property type="entry name" value="NAT_SF"/>
    <property type="match status" value="1"/>
</dbReference>
<evidence type="ECO:0000313" key="2">
    <source>
        <dbReference type="EMBL" id="SET75526.1"/>
    </source>
</evidence>
<sequence>MKEEILDYLYQDYINHLDFIYAINNGATIIYFSDQGIMIKFDDIYMMSIKEPFLGKHLINGLNDCKMIAIHNDCFKEIIEEKFGISQEIVAYQYGYLKDTVTLIDVPEIKIKEIGMEYCEFIKENYSTPIDEEYLIKRIKANVFIGAFDQDKIVGFAGIHDEGTIGFVEVIEEYRRRKIASMLETYMINKLLEKKELVYLQVDKDNIPSIKLHEKLGYTCSNDIITWYM</sequence>
<evidence type="ECO:0000259" key="1">
    <source>
        <dbReference type="PROSITE" id="PS51186"/>
    </source>
</evidence>
<dbReference type="SUPFAM" id="SSF55729">
    <property type="entry name" value="Acyl-CoA N-acyltransferases (Nat)"/>
    <property type="match status" value="1"/>
</dbReference>
<gene>
    <name evidence="2" type="ORF">SAMN04489758_13713</name>
</gene>
<keyword evidence="2" id="KW-0808">Transferase</keyword>
<dbReference type="EMBL" id="FOIN01000037">
    <property type="protein sequence ID" value="SET75526.1"/>
    <property type="molecule type" value="Genomic_DNA"/>
</dbReference>
<name>A0A1I0GYF6_9FIRM</name>
<protein>
    <submittedName>
        <fullName evidence="2">Acetyltransferase (GNAT) family protein</fullName>
    </submittedName>
</protein>
<dbReference type="Gene3D" id="3.40.630.30">
    <property type="match status" value="1"/>
</dbReference>
<dbReference type="OrthoDB" id="3185958at2"/>
<proteinExistence type="predicted"/>
<reference evidence="3" key="1">
    <citation type="submission" date="2016-10" db="EMBL/GenBank/DDBJ databases">
        <authorList>
            <person name="Varghese N."/>
            <person name="Submissions S."/>
        </authorList>
    </citation>
    <scope>NUCLEOTIDE SEQUENCE [LARGE SCALE GENOMIC DNA]</scope>
    <source>
        <strain evidence="3">DSM 1551</strain>
    </source>
</reference>
<keyword evidence="3" id="KW-1185">Reference proteome</keyword>
<dbReference type="InterPro" id="IPR016181">
    <property type="entry name" value="Acyl_CoA_acyltransferase"/>
</dbReference>
<dbReference type="Proteomes" id="UP000198558">
    <property type="component" value="Unassembled WGS sequence"/>
</dbReference>
<dbReference type="RefSeq" id="WP_092355840.1">
    <property type="nucleotide sequence ID" value="NZ_CANTIP010000008.1"/>
</dbReference>
<evidence type="ECO:0000313" key="3">
    <source>
        <dbReference type="Proteomes" id="UP000198558"/>
    </source>
</evidence>
<dbReference type="InterPro" id="IPR000182">
    <property type="entry name" value="GNAT_dom"/>
</dbReference>